<dbReference type="PANTHER" id="PTHR10728">
    <property type="entry name" value="CYTOSOLIC PHOSPHOLIPASE A2"/>
    <property type="match status" value="1"/>
</dbReference>
<gene>
    <name evidence="8" type="ORF">CHRIB12_LOCUS22392</name>
</gene>
<dbReference type="PANTHER" id="PTHR10728:SF40">
    <property type="entry name" value="PATATIN FAMILY PROTEIN"/>
    <property type="match status" value="1"/>
</dbReference>
<comment type="caution">
    <text evidence="8">The sequence shown here is derived from an EMBL/GenBank/DDBJ whole genome shotgun (WGS) entry which is preliminary data.</text>
</comment>
<accession>A0A916EJL5</accession>
<dbReference type="GO" id="GO:0005829">
    <property type="term" value="C:cytosol"/>
    <property type="evidence" value="ECO:0007669"/>
    <property type="project" value="TreeGrafter"/>
</dbReference>
<dbReference type="GO" id="GO:0004623">
    <property type="term" value="F:phospholipase A2 activity"/>
    <property type="evidence" value="ECO:0007669"/>
    <property type="project" value="TreeGrafter"/>
</dbReference>
<dbReference type="VEuPathDB" id="FungiDB:RhiirFUN_008972"/>
<keyword evidence="3 4" id="KW-0443">Lipid metabolism</keyword>
<proteinExistence type="inferred from homology"/>
<sequence>MADKGSKKNSWFSNIFSQISPDKEGTKEKGRYIINGKTGTNKDKDENTTTTAETTESGVLDRTMHAVGNIASVAENAAENVASVAESAAGNIANAAIVAEAADAVTDIVENVENAAIEVATSTVKSISNLSDIINAFSKLESTVKDKFKDELVHPEIKEDVEIRKSNDLCKEEEDFLKVRKEYIKESFAKYVGVDVKEIDVDDIPVIVFARSGGGFRAMIANTAYIRATQDSGLYDCGTYFAGVSGCCLSLAQQYSSLHATKDNPIQDLLDDFKIRLTDHIANPFGFLKEISKTSQLETAIELSFGGLVEKEHANLKARVIDTFGSLLTAKLLLEKDLESQHQDFKLSQQKRFFKDGKKMMPIYTAVESHKAETEKVGLKKHYDWYKFMPFEIGSEEHAWIPTWSFGREFKSGKSVNRVPEQNISQLLGMFGSAPCAPFKEYLETFKQVATDGWAKEKLIELYSDFSVLVGDDMKDKIEETSIFLPADNHYHGFMVSKLRFELLDSGVSNDLPLYPLVHSSRKVDVIIAFDSSGTVNKHEDFVNKQEELASRKGIKIEERDLESQENFAPCVEYFMTKFTYNEEEIDLMIKLAKQNWLEAAEEKVKNIIIEAWKKKIDARVKN</sequence>
<protein>
    <recommendedName>
        <fullName evidence="5">Lysophospholipase</fullName>
        <ecNumber evidence="5">3.1.1.5</ecNumber>
    </recommendedName>
</protein>
<evidence type="ECO:0000313" key="8">
    <source>
        <dbReference type="EMBL" id="CAB5392390.1"/>
    </source>
</evidence>
<keyword evidence="1 4" id="KW-0378">Hydrolase</keyword>
<evidence type="ECO:0000313" key="9">
    <source>
        <dbReference type="Proteomes" id="UP000684084"/>
    </source>
</evidence>
<feature type="compositionally biased region" description="Basic and acidic residues" evidence="6">
    <location>
        <begin position="21"/>
        <end position="31"/>
    </location>
</feature>
<dbReference type="Proteomes" id="UP000684084">
    <property type="component" value="Unassembled WGS sequence"/>
</dbReference>
<comment type="catalytic activity">
    <reaction evidence="5">
        <text>a 1-acyl-sn-glycero-3-phosphocholine + H2O = sn-glycerol 3-phosphocholine + a fatty acid + H(+)</text>
        <dbReference type="Rhea" id="RHEA:15177"/>
        <dbReference type="ChEBI" id="CHEBI:15377"/>
        <dbReference type="ChEBI" id="CHEBI:15378"/>
        <dbReference type="ChEBI" id="CHEBI:16870"/>
        <dbReference type="ChEBI" id="CHEBI:28868"/>
        <dbReference type="ChEBI" id="CHEBI:58168"/>
        <dbReference type="EC" id="3.1.1.5"/>
    </reaction>
</comment>
<evidence type="ECO:0000256" key="5">
    <source>
        <dbReference type="RuleBase" id="RU362103"/>
    </source>
</evidence>
<dbReference type="InterPro" id="IPR002642">
    <property type="entry name" value="LysoPLipase_cat_dom"/>
</dbReference>
<dbReference type="PROSITE" id="PS51210">
    <property type="entry name" value="PLA2C"/>
    <property type="match status" value="1"/>
</dbReference>
<dbReference type="AlphaFoldDB" id="A0A916EJL5"/>
<evidence type="ECO:0000256" key="1">
    <source>
        <dbReference type="ARBA" id="ARBA00022801"/>
    </source>
</evidence>
<evidence type="ECO:0000256" key="2">
    <source>
        <dbReference type="ARBA" id="ARBA00022963"/>
    </source>
</evidence>
<evidence type="ECO:0000259" key="7">
    <source>
        <dbReference type="PROSITE" id="PS51210"/>
    </source>
</evidence>
<evidence type="ECO:0000256" key="4">
    <source>
        <dbReference type="PROSITE-ProRule" id="PRU00555"/>
    </source>
</evidence>
<dbReference type="EC" id="3.1.1.5" evidence="5"/>
<reference evidence="8" key="1">
    <citation type="submission" date="2020-05" db="EMBL/GenBank/DDBJ databases">
        <authorList>
            <person name="Rincon C."/>
            <person name="Sanders R I."/>
            <person name="Robbins C."/>
            <person name="Chaturvedi A."/>
        </authorList>
    </citation>
    <scope>NUCLEOTIDE SEQUENCE</scope>
    <source>
        <strain evidence="8">CHB12</strain>
    </source>
</reference>
<dbReference type="GO" id="GO:0004622">
    <property type="term" value="F:phosphatidylcholine lysophospholipase activity"/>
    <property type="evidence" value="ECO:0007669"/>
    <property type="project" value="UniProtKB-EC"/>
</dbReference>
<name>A0A916EJL5_9GLOM</name>
<feature type="region of interest" description="Disordered" evidence="6">
    <location>
        <begin position="20"/>
        <end position="56"/>
    </location>
</feature>
<evidence type="ECO:0000256" key="3">
    <source>
        <dbReference type="ARBA" id="ARBA00023098"/>
    </source>
</evidence>
<dbReference type="Pfam" id="PF01735">
    <property type="entry name" value="PLA2_B"/>
    <property type="match status" value="1"/>
</dbReference>
<comment type="similarity">
    <text evidence="5">Belongs to the lysophospholipase family.</text>
</comment>
<dbReference type="SMART" id="SM00022">
    <property type="entry name" value="PLAc"/>
    <property type="match status" value="1"/>
</dbReference>
<dbReference type="GO" id="GO:0046475">
    <property type="term" value="P:glycerophospholipid catabolic process"/>
    <property type="evidence" value="ECO:0007669"/>
    <property type="project" value="TreeGrafter"/>
</dbReference>
<keyword evidence="2 4" id="KW-0442">Lipid degradation</keyword>
<organism evidence="8 9">
    <name type="scientific">Rhizophagus irregularis</name>
    <dbReference type="NCBI Taxonomy" id="588596"/>
    <lineage>
        <taxon>Eukaryota</taxon>
        <taxon>Fungi</taxon>
        <taxon>Fungi incertae sedis</taxon>
        <taxon>Mucoromycota</taxon>
        <taxon>Glomeromycotina</taxon>
        <taxon>Glomeromycetes</taxon>
        <taxon>Glomerales</taxon>
        <taxon>Glomeraceae</taxon>
        <taxon>Rhizophagus</taxon>
    </lineage>
</organism>
<evidence type="ECO:0000256" key="6">
    <source>
        <dbReference type="SAM" id="MobiDB-lite"/>
    </source>
</evidence>
<dbReference type="EMBL" id="CAGKOT010000076">
    <property type="protein sequence ID" value="CAB5392390.1"/>
    <property type="molecule type" value="Genomic_DNA"/>
</dbReference>
<feature type="domain" description="PLA2c" evidence="7">
    <location>
        <begin position="155"/>
        <end position="623"/>
    </location>
</feature>
<dbReference type="OrthoDB" id="6121437at2759"/>